<evidence type="ECO:0000256" key="3">
    <source>
        <dbReference type="ARBA" id="ARBA00022695"/>
    </source>
</evidence>
<keyword evidence="7" id="KW-0235">DNA replication</keyword>
<dbReference type="EMBL" id="NHNI01000002">
    <property type="protein sequence ID" value="OZY84271.1"/>
    <property type="molecule type" value="Genomic_DNA"/>
</dbReference>
<evidence type="ECO:0000259" key="10">
    <source>
        <dbReference type="Pfam" id="PF22587"/>
    </source>
</evidence>
<reference evidence="12" key="1">
    <citation type="submission" date="2017-05" db="EMBL/GenBank/DDBJ databases">
        <authorList>
            <person name="Barney B.M."/>
        </authorList>
    </citation>
    <scope>NUCLEOTIDE SEQUENCE [LARGE SCALE GENOMIC DNA]</scope>
    <source>
        <strain evidence="12">PSBB022</strain>
    </source>
</reference>
<dbReference type="Gene3D" id="2.40.50.590">
    <property type="match status" value="1"/>
</dbReference>
<keyword evidence="4 7" id="KW-0239">DNA-directed DNA polymerase</keyword>
<name>A0A266Q4F7_9GAMM</name>
<keyword evidence="5 7" id="KW-0238">DNA-binding</keyword>
<dbReference type="InterPro" id="IPR012337">
    <property type="entry name" value="RNaseH-like_sf"/>
</dbReference>
<comment type="caution">
    <text evidence="11">The sequence shown here is derived from an EMBL/GenBank/DDBJ whole genome shotgun (WGS) entry which is preliminary data.</text>
</comment>
<dbReference type="Gene3D" id="3.90.1600.10">
    <property type="entry name" value="Palm domain of DNA polymerase"/>
    <property type="match status" value="2"/>
</dbReference>
<feature type="domain" description="DNA-directed DNA polymerase family B exonuclease" evidence="9">
    <location>
        <begin position="103"/>
        <end position="301"/>
    </location>
</feature>
<evidence type="ECO:0000313" key="11">
    <source>
        <dbReference type="EMBL" id="OZY84271.1"/>
    </source>
</evidence>
<evidence type="ECO:0000313" key="12">
    <source>
        <dbReference type="Proteomes" id="UP000216101"/>
    </source>
</evidence>
<dbReference type="InterPro" id="IPR043502">
    <property type="entry name" value="DNA/RNA_pol_sf"/>
</dbReference>
<dbReference type="Pfam" id="PF03104">
    <property type="entry name" value="DNA_pol_B_exo1"/>
    <property type="match status" value="1"/>
</dbReference>
<dbReference type="Gene3D" id="1.10.132.60">
    <property type="entry name" value="DNA polymerase family B, C-terminal domain"/>
    <property type="match status" value="1"/>
</dbReference>
<evidence type="ECO:0000256" key="6">
    <source>
        <dbReference type="ARBA" id="ARBA00049244"/>
    </source>
</evidence>
<evidence type="ECO:0000256" key="1">
    <source>
        <dbReference type="ARBA" id="ARBA00005755"/>
    </source>
</evidence>
<dbReference type="Pfam" id="PF21474">
    <property type="entry name" value="DNApolII_N"/>
    <property type="match status" value="1"/>
</dbReference>
<dbReference type="PANTHER" id="PTHR10322:SF23">
    <property type="entry name" value="DNA POLYMERASE DELTA CATALYTIC SUBUNIT"/>
    <property type="match status" value="1"/>
</dbReference>
<dbReference type="InterPro" id="IPR023211">
    <property type="entry name" value="DNA_pol_palm_dom_sf"/>
</dbReference>
<dbReference type="InterPro" id="IPR036397">
    <property type="entry name" value="RNaseH_sf"/>
</dbReference>
<comment type="similarity">
    <text evidence="1 7">Belongs to the DNA polymerase type-B family.</text>
</comment>
<dbReference type="NCBIfam" id="NF004421">
    <property type="entry name" value="PRK05762.1-2"/>
    <property type="match status" value="1"/>
</dbReference>
<keyword evidence="3 7" id="KW-0548">Nucleotidyltransferase</keyword>
<dbReference type="GO" id="GO:0045004">
    <property type="term" value="P:DNA replication proofreading"/>
    <property type="evidence" value="ECO:0007669"/>
    <property type="project" value="TreeGrafter"/>
</dbReference>
<keyword evidence="2 7" id="KW-0808">Transferase</keyword>
<evidence type="ECO:0000259" key="8">
    <source>
        <dbReference type="Pfam" id="PF00136"/>
    </source>
</evidence>
<evidence type="ECO:0000256" key="4">
    <source>
        <dbReference type="ARBA" id="ARBA00022932"/>
    </source>
</evidence>
<sequence>MTNAFLLTRQWRDTREGVVLDLWWATEQGSCWTQITGQEVVFFVERKHAPELPALFSRLRAWRMAEVGLKTFHNQPVVALYFKQHRTARDAQDLLRQQEIAFWESDIRPPERYLMERFITAAAQLDVPDAAHQPLRNPRLVPVEDTLWRPNLRMLSLDIETSMDAQQLYSIAIWCEAAKTIFMVGEGDDTTANHDQPQIIFCRDDKACLQQFFAAIAALDPDILIGWNVVQFDLLVLEKLCQRLNIPLQLGRANQVIHWRHEDANDGGRSFVVIPGRVALDGIELLKAANYRYESYSLQNIAEELLGESKLISGNHRGDDITRLFNTDKRALAEYNLHDCELVWKIFQQQELLAFALERSQLTGLLLDRIGGSVAAFEYLYLPRLHRRGYVAPNLGELESDVISPGGYVMNSRPGIYDNVLVLDFKSLYPSIMRTFLIDPCAFWLAQHNHLPEEETVPGFNEAYFAREGHILPTVIEQLSAARDRAKQHKNAPLSHAIKIIMNSFYGVLGSTGCRFFDPRVCSSITLRGHEIIQRSRDWIEQQGYAVIYGDTDSLFVWLENNCQGYPPKTSLQCDLIGKRLARELNLWWQKTLREEFNIQSALEIQYETHYLRFLMPTIRGSELGTKKRYAGLIDVNGAREMVFKGLENVRTDWTLLAKEFQSELYRKIFNGEDYLDFVRATNDRVLAGQCDMDLIYRKRLRRHLHEYQKNVPPHVQAARKYAQLTGETLRRGDWISYLITTSGPEPVGSYEVDLALLQSPIDYRHYIEKQLSPVADSILHFLDESLTQLVDQQLSLFG</sequence>
<dbReference type="CDD" id="cd05784">
    <property type="entry name" value="DNA_polB_II_exo"/>
    <property type="match status" value="1"/>
</dbReference>
<dbReference type="Proteomes" id="UP000216101">
    <property type="component" value="Unassembled WGS sequence"/>
</dbReference>
<evidence type="ECO:0000256" key="2">
    <source>
        <dbReference type="ARBA" id="ARBA00022679"/>
    </source>
</evidence>
<evidence type="ECO:0000256" key="5">
    <source>
        <dbReference type="ARBA" id="ARBA00023125"/>
    </source>
</evidence>
<dbReference type="SMART" id="SM00486">
    <property type="entry name" value="POLBc"/>
    <property type="match status" value="1"/>
</dbReference>
<dbReference type="InterPro" id="IPR006134">
    <property type="entry name" value="DNA-dir_DNA_pol_B_multi_dom"/>
</dbReference>
<dbReference type="Gene3D" id="3.30.70.2250">
    <property type="match status" value="1"/>
</dbReference>
<dbReference type="STRING" id="1209072.GCA_000766945_03763"/>
<evidence type="ECO:0000259" key="9">
    <source>
        <dbReference type="Pfam" id="PF03104"/>
    </source>
</evidence>
<dbReference type="InterPro" id="IPR055208">
    <property type="entry name" value="PolB_insertion"/>
</dbReference>
<comment type="catalytic activity">
    <reaction evidence="6 7">
        <text>DNA(n) + a 2'-deoxyribonucleoside 5'-triphosphate = DNA(n+1) + diphosphate</text>
        <dbReference type="Rhea" id="RHEA:22508"/>
        <dbReference type="Rhea" id="RHEA-COMP:17339"/>
        <dbReference type="Rhea" id="RHEA-COMP:17340"/>
        <dbReference type="ChEBI" id="CHEBI:33019"/>
        <dbReference type="ChEBI" id="CHEBI:61560"/>
        <dbReference type="ChEBI" id="CHEBI:173112"/>
        <dbReference type="EC" id="2.7.7.7"/>
    </reaction>
</comment>
<dbReference type="AlphaFoldDB" id="A0A266Q4F7"/>
<dbReference type="CDD" id="cd05537">
    <property type="entry name" value="POLBc_Pol_II"/>
    <property type="match status" value="1"/>
</dbReference>
<dbReference type="InterPro" id="IPR017964">
    <property type="entry name" value="DNA-dir_DNA_pol_B_CS"/>
</dbReference>
<dbReference type="SUPFAM" id="SSF56672">
    <property type="entry name" value="DNA/RNA polymerases"/>
    <property type="match status" value="1"/>
</dbReference>
<dbReference type="PROSITE" id="PS00116">
    <property type="entry name" value="DNA_POLYMERASE_B"/>
    <property type="match status" value="1"/>
</dbReference>
<keyword evidence="12" id="KW-1185">Reference proteome</keyword>
<dbReference type="InterPro" id="IPR006172">
    <property type="entry name" value="DNA-dir_DNA_pol_B"/>
</dbReference>
<dbReference type="GO" id="GO:0000166">
    <property type="term" value="F:nucleotide binding"/>
    <property type="evidence" value="ECO:0007669"/>
    <property type="project" value="InterPro"/>
</dbReference>
<dbReference type="GO" id="GO:0009432">
    <property type="term" value="P:SOS response"/>
    <property type="evidence" value="ECO:0007669"/>
    <property type="project" value="TreeGrafter"/>
</dbReference>
<organism evidence="11 12">
    <name type="scientific">Cellvibrio mixtus</name>
    <dbReference type="NCBI Taxonomy" id="39650"/>
    <lineage>
        <taxon>Bacteria</taxon>
        <taxon>Pseudomonadati</taxon>
        <taxon>Pseudomonadota</taxon>
        <taxon>Gammaproteobacteria</taxon>
        <taxon>Cellvibrionales</taxon>
        <taxon>Cellvibrionaceae</taxon>
        <taxon>Cellvibrio</taxon>
    </lineage>
</organism>
<dbReference type="RefSeq" id="WP_094985390.1">
    <property type="nucleotide sequence ID" value="NZ_NHNI01000002.1"/>
</dbReference>
<dbReference type="InterPro" id="IPR042087">
    <property type="entry name" value="DNA_pol_B_thumb"/>
</dbReference>
<feature type="domain" description="DNA polymerase II insertion" evidence="10">
    <location>
        <begin position="41"/>
        <end position="98"/>
    </location>
</feature>
<dbReference type="Pfam" id="PF00136">
    <property type="entry name" value="DNA_pol_B"/>
    <property type="match status" value="1"/>
</dbReference>
<dbReference type="GO" id="GO:0003677">
    <property type="term" value="F:DNA binding"/>
    <property type="evidence" value="ECO:0007669"/>
    <property type="project" value="UniProtKB-KW"/>
</dbReference>
<feature type="domain" description="DNA-directed DNA polymerase family B multifunctional" evidence="8">
    <location>
        <begin position="378"/>
        <end position="780"/>
    </location>
</feature>
<dbReference type="Pfam" id="PF22587">
    <property type="entry name" value="DNApolII_insertion"/>
    <property type="match status" value="1"/>
</dbReference>
<protein>
    <recommendedName>
        <fullName evidence="7">DNA polymerase</fullName>
        <ecNumber evidence="7">2.7.7.7</ecNumber>
    </recommendedName>
</protein>
<dbReference type="GO" id="GO:0003887">
    <property type="term" value="F:DNA-directed DNA polymerase activity"/>
    <property type="evidence" value="ECO:0007669"/>
    <property type="project" value="UniProtKB-KW"/>
</dbReference>
<accession>A0A266Q4F7</accession>
<dbReference type="PANTHER" id="PTHR10322">
    <property type="entry name" value="DNA POLYMERASE CATALYTIC SUBUNIT"/>
    <property type="match status" value="1"/>
</dbReference>
<dbReference type="EC" id="2.7.7.7" evidence="7"/>
<dbReference type="PRINTS" id="PR00106">
    <property type="entry name" value="DNAPOLB"/>
</dbReference>
<gene>
    <name evidence="11" type="ORF">CBP51_13695</name>
</gene>
<proteinExistence type="inferred from homology"/>
<dbReference type="GO" id="GO:0008296">
    <property type="term" value="F:3'-5'-DNA exonuclease activity"/>
    <property type="evidence" value="ECO:0007669"/>
    <property type="project" value="TreeGrafter"/>
</dbReference>
<dbReference type="InterPro" id="IPR006133">
    <property type="entry name" value="DNA-dir_DNA_pol_B_exonuc"/>
</dbReference>
<evidence type="ECO:0000256" key="7">
    <source>
        <dbReference type="RuleBase" id="RU000442"/>
    </source>
</evidence>
<dbReference type="InterPro" id="IPR050240">
    <property type="entry name" value="DNA_pol_type-B"/>
</dbReference>
<dbReference type="SUPFAM" id="SSF53098">
    <property type="entry name" value="Ribonuclease H-like"/>
    <property type="match status" value="1"/>
</dbReference>
<dbReference type="FunFam" id="3.90.1600.10:FF:000030">
    <property type="entry name" value="DNA polymerase II"/>
    <property type="match status" value="1"/>
</dbReference>
<dbReference type="Gene3D" id="3.30.420.10">
    <property type="entry name" value="Ribonuclease H-like superfamily/Ribonuclease H"/>
    <property type="match status" value="1"/>
</dbReference>